<organism evidence="1 2">
    <name type="scientific">Aerophobetes bacterium</name>
    <dbReference type="NCBI Taxonomy" id="2030807"/>
    <lineage>
        <taxon>Bacteria</taxon>
        <taxon>Candidatus Aerophobota</taxon>
    </lineage>
</organism>
<evidence type="ECO:0000313" key="2">
    <source>
        <dbReference type="Proteomes" id="UP000280417"/>
    </source>
</evidence>
<sequence length="91" mass="10408">MKSFISGAIGTFSIKVLSRSQAINLNLISAPFQFINLALMWLPNYTHIFVRGKSATATFKKFQESGCQIDRAEEKVIIEKIHKLFKERFGR</sequence>
<name>A0A662DBK5_UNCAE</name>
<dbReference type="AlphaFoldDB" id="A0A662DBK5"/>
<proteinExistence type="predicted"/>
<dbReference type="EMBL" id="QMQA01000245">
    <property type="protein sequence ID" value="RLE11502.1"/>
    <property type="molecule type" value="Genomic_DNA"/>
</dbReference>
<dbReference type="Proteomes" id="UP000280417">
    <property type="component" value="Unassembled WGS sequence"/>
</dbReference>
<comment type="caution">
    <text evidence="1">The sequence shown here is derived from an EMBL/GenBank/DDBJ whole genome shotgun (WGS) entry which is preliminary data.</text>
</comment>
<accession>A0A662DBK5</accession>
<gene>
    <name evidence="1" type="ORF">DRJ04_07975</name>
</gene>
<protein>
    <submittedName>
        <fullName evidence="1">Uncharacterized protein</fullName>
    </submittedName>
</protein>
<evidence type="ECO:0000313" key="1">
    <source>
        <dbReference type="EMBL" id="RLE11502.1"/>
    </source>
</evidence>
<reference evidence="1 2" key="1">
    <citation type="submission" date="2018-06" db="EMBL/GenBank/DDBJ databases">
        <title>Extensive metabolic versatility and redundancy in microbially diverse, dynamic hydrothermal sediments.</title>
        <authorList>
            <person name="Dombrowski N."/>
            <person name="Teske A."/>
            <person name="Baker B.J."/>
        </authorList>
    </citation>
    <scope>NUCLEOTIDE SEQUENCE [LARGE SCALE GENOMIC DNA]</scope>
    <source>
        <strain evidence="1">B3_G15</strain>
    </source>
</reference>